<protein>
    <submittedName>
        <fullName evidence="1">Uncharacterized protein</fullName>
    </submittedName>
</protein>
<evidence type="ECO:0000313" key="2">
    <source>
        <dbReference type="Proteomes" id="UP000499080"/>
    </source>
</evidence>
<organism evidence="1 2">
    <name type="scientific">Araneus ventricosus</name>
    <name type="common">Orbweaver spider</name>
    <name type="synonym">Epeira ventricosa</name>
    <dbReference type="NCBI Taxonomy" id="182803"/>
    <lineage>
        <taxon>Eukaryota</taxon>
        <taxon>Metazoa</taxon>
        <taxon>Ecdysozoa</taxon>
        <taxon>Arthropoda</taxon>
        <taxon>Chelicerata</taxon>
        <taxon>Arachnida</taxon>
        <taxon>Araneae</taxon>
        <taxon>Araneomorphae</taxon>
        <taxon>Entelegynae</taxon>
        <taxon>Araneoidea</taxon>
        <taxon>Araneidae</taxon>
        <taxon>Araneus</taxon>
    </lineage>
</organism>
<gene>
    <name evidence="1" type="ORF">AVEN_159759_1</name>
</gene>
<comment type="caution">
    <text evidence="1">The sequence shown here is derived from an EMBL/GenBank/DDBJ whole genome shotgun (WGS) entry which is preliminary data.</text>
</comment>
<dbReference type="AlphaFoldDB" id="A0A4Y2S2A0"/>
<dbReference type="Proteomes" id="UP000499080">
    <property type="component" value="Unassembled WGS sequence"/>
</dbReference>
<reference evidence="1 2" key="1">
    <citation type="journal article" date="2019" name="Sci. Rep.">
        <title>Orb-weaving spider Araneus ventricosus genome elucidates the spidroin gene catalogue.</title>
        <authorList>
            <person name="Kono N."/>
            <person name="Nakamura H."/>
            <person name="Ohtoshi R."/>
            <person name="Moran D.A.P."/>
            <person name="Shinohara A."/>
            <person name="Yoshida Y."/>
            <person name="Fujiwara M."/>
            <person name="Mori M."/>
            <person name="Tomita M."/>
            <person name="Arakawa K."/>
        </authorList>
    </citation>
    <scope>NUCLEOTIDE SEQUENCE [LARGE SCALE GENOMIC DNA]</scope>
</reference>
<dbReference type="PANTHER" id="PTHR47331">
    <property type="entry name" value="PHD-TYPE DOMAIN-CONTAINING PROTEIN"/>
    <property type="match status" value="1"/>
</dbReference>
<sequence>MNFPNLLQSNGHILWVLYNSLKNYTLTNTWLDLLMLRKLLMELWSTGDEQVKPIHGKDSSCSQELEIDDVILYIESTINLEWINTPTNQLKTFIGNSVSKIQGLNENCTWRHISSHLNSADNIARGTDPQELSKTTLWWYGPQMSQVDSLDISVPNMGISSYTFDLSELKNLTNCSLIPTKESSFLDNLLSVSNNFCKLIRIVAFIFRFFNNLRNTSRLPAPLTLKELQLAKSTLVKFV</sequence>
<keyword evidence="2" id="KW-1185">Reference proteome</keyword>
<dbReference type="OrthoDB" id="6431246at2759"/>
<accession>A0A4Y2S2A0</accession>
<evidence type="ECO:0000313" key="1">
    <source>
        <dbReference type="EMBL" id="GBN82252.1"/>
    </source>
</evidence>
<dbReference type="EMBL" id="BGPR01019547">
    <property type="protein sequence ID" value="GBN82252.1"/>
    <property type="molecule type" value="Genomic_DNA"/>
</dbReference>
<proteinExistence type="predicted"/>
<name>A0A4Y2S2A0_ARAVE</name>